<evidence type="ECO:0000313" key="3">
    <source>
        <dbReference type="Proteomes" id="UP000298663"/>
    </source>
</evidence>
<feature type="compositionally biased region" description="Basic and acidic residues" evidence="1">
    <location>
        <begin position="14"/>
        <end position="26"/>
    </location>
</feature>
<reference evidence="2 3" key="2">
    <citation type="journal article" date="2019" name="G3 (Bethesda)">
        <title>Hybrid Assembly of the Genome of the Entomopathogenic Nematode Steinernema carpocapsae Identifies the X-Chromosome.</title>
        <authorList>
            <person name="Serra L."/>
            <person name="Macchietto M."/>
            <person name="Macias-Munoz A."/>
            <person name="McGill C.J."/>
            <person name="Rodriguez I.M."/>
            <person name="Rodriguez B."/>
            <person name="Murad R."/>
            <person name="Mortazavi A."/>
        </authorList>
    </citation>
    <scope>NUCLEOTIDE SEQUENCE [LARGE SCALE GENOMIC DNA]</scope>
    <source>
        <strain evidence="2 3">ALL</strain>
    </source>
</reference>
<feature type="region of interest" description="Disordered" evidence="1">
    <location>
        <begin position="1"/>
        <end position="38"/>
    </location>
</feature>
<evidence type="ECO:0000313" key="2">
    <source>
        <dbReference type="EMBL" id="TMS37239.1"/>
    </source>
</evidence>
<protein>
    <submittedName>
        <fullName evidence="2">Uncharacterized protein</fullName>
    </submittedName>
</protein>
<evidence type="ECO:0000256" key="1">
    <source>
        <dbReference type="SAM" id="MobiDB-lite"/>
    </source>
</evidence>
<organism evidence="2 3">
    <name type="scientific">Steinernema carpocapsae</name>
    <name type="common">Entomopathogenic nematode</name>
    <dbReference type="NCBI Taxonomy" id="34508"/>
    <lineage>
        <taxon>Eukaryota</taxon>
        <taxon>Metazoa</taxon>
        <taxon>Ecdysozoa</taxon>
        <taxon>Nematoda</taxon>
        <taxon>Chromadorea</taxon>
        <taxon>Rhabditida</taxon>
        <taxon>Tylenchina</taxon>
        <taxon>Panagrolaimomorpha</taxon>
        <taxon>Strongyloidoidea</taxon>
        <taxon>Steinernematidae</taxon>
        <taxon>Steinernema</taxon>
    </lineage>
</organism>
<sequence length="96" mass="10395">MMAPLEYNVLNMDSQKKEEAKQEPRQEGAAGPSGVQAQAESIQQFGAIPNFPTDSIRLDPVFFNSANLRIIARSLSAATTLPSCSSAAVPRSCRHF</sequence>
<keyword evidence="3" id="KW-1185">Reference proteome</keyword>
<dbReference type="EMBL" id="AZBU02000001">
    <property type="protein sequence ID" value="TMS37239.1"/>
    <property type="molecule type" value="Genomic_DNA"/>
</dbReference>
<proteinExistence type="predicted"/>
<accession>A0A4U8UWR0</accession>
<dbReference type="AlphaFoldDB" id="A0A4U8UWR0"/>
<reference evidence="2 3" key="1">
    <citation type="journal article" date="2015" name="Genome Biol.">
        <title>Comparative genomics of Steinernema reveals deeply conserved gene regulatory networks.</title>
        <authorList>
            <person name="Dillman A.R."/>
            <person name="Macchietto M."/>
            <person name="Porter C.F."/>
            <person name="Rogers A."/>
            <person name="Williams B."/>
            <person name="Antoshechkin I."/>
            <person name="Lee M.M."/>
            <person name="Goodwin Z."/>
            <person name="Lu X."/>
            <person name="Lewis E.E."/>
            <person name="Goodrich-Blair H."/>
            <person name="Stock S.P."/>
            <person name="Adams B.J."/>
            <person name="Sternberg P.W."/>
            <person name="Mortazavi A."/>
        </authorList>
    </citation>
    <scope>NUCLEOTIDE SEQUENCE [LARGE SCALE GENOMIC DNA]</scope>
    <source>
        <strain evidence="2 3">ALL</strain>
    </source>
</reference>
<dbReference type="EMBL" id="CM016762">
    <property type="protein sequence ID" value="TMS37239.1"/>
    <property type="molecule type" value="Genomic_DNA"/>
</dbReference>
<comment type="caution">
    <text evidence="2">The sequence shown here is derived from an EMBL/GenBank/DDBJ whole genome shotgun (WGS) entry which is preliminary data.</text>
</comment>
<gene>
    <name evidence="2" type="ORF">L596_004214</name>
</gene>
<name>A0A4U8UWR0_STECR</name>
<dbReference type="Proteomes" id="UP000298663">
    <property type="component" value="Chromosome X"/>
</dbReference>